<dbReference type="Gene3D" id="1.25.40.10">
    <property type="entry name" value="Tetratricopeptide repeat domain"/>
    <property type="match status" value="1"/>
</dbReference>
<dbReference type="Proteomes" id="UP000332933">
    <property type="component" value="Unassembled WGS sequence"/>
</dbReference>
<reference evidence="3 4" key="1">
    <citation type="submission" date="2019-03" db="EMBL/GenBank/DDBJ databases">
        <authorList>
            <person name="Gaulin E."/>
            <person name="Dumas B."/>
        </authorList>
    </citation>
    <scope>NUCLEOTIDE SEQUENCE [LARGE SCALE GENOMIC DNA]</scope>
    <source>
        <strain evidence="3">CBS 568.67</strain>
    </source>
</reference>
<dbReference type="AlphaFoldDB" id="A0A485KUW7"/>
<reference evidence="2" key="2">
    <citation type="submission" date="2019-06" db="EMBL/GenBank/DDBJ databases">
        <title>Genomics analysis of Aphanomyces spp. identifies a new class of oomycete effector associated with host adaptation.</title>
        <authorList>
            <person name="Gaulin E."/>
        </authorList>
    </citation>
    <scope>NUCLEOTIDE SEQUENCE</scope>
    <source>
        <strain evidence="2">CBS 578.67</strain>
    </source>
</reference>
<evidence type="ECO:0000313" key="2">
    <source>
        <dbReference type="EMBL" id="KAF0697090.1"/>
    </source>
</evidence>
<name>A0A485KUW7_9STRA</name>
<gene>
    <name evidence="3" type="primary">Aste57867_12197</name>
    <name evidence="2" type="ORF">As57867_012152</name>
    <name evidence="3" type="ORF">ASTE57867_12197</name>
</gene>
<dbReference type="PROSITE" id="PS50096">
    <property type="entry name" value="IQ"/>
    <property type="match status" value="1"/>
</dbReference>
<organism evidence="3 4">
    <name type="scientific">Aphanomyces stellatus</name>
    <dbReference type="NCBI Taxonomy" id="120398"/>
    <lineage>
        <taxon>Eukaryota</taxon>
        <taxon>Sar</taxon>
        <taxon>Stramenopiles</taxon>
        <taxon>Oomycota</taxon>
        <taxon>Saprolegniomycetes</taxon>
        <taxon>Saprolegniales</taxon>
        <taxon>Verrucalvaceae</taxon>
        <taxon>Aphanomyces</taxon>
    </lineage>
</organism>
<feature type="region of interest" description="Disordered" evidence="1">
    <location>
        <begin position="1"/>
        <end position="24"/>
    </location>
</feature>
<accession>A0A485KUW7</accession>
<evidence type="ECO:0000313" key="3">
    <source>
        <dbReference type="EMBL" id="VFT89051.1"/>
    </source>
</evidence>
<dbReference type="OrthoDB" id="120976at2759"/>
<dbReference type="InterPro" id="IPR011990">
    <property type="entry name" value="TPR-like_helical_dom_sf"/>
</dbReference>
<dbReference type="SUPFAM" id="SSF48452">
    <property type="entry name" value="TPR-like"/>
    <property type="match status" value="1"/>
</dbReference>
<dbReference type="EMBL" id="CAADRA010005365">
    <property type="protein sequence ID" value="VFT89051.1"/>
    <property type="molecule type" value="Genomic_DNA"/>
</dbReference>
<feature type="compositionally biased region" description="Basic residues" evidence="1">
    <location>
        <begin position="12"/>
        <end position="22"/>
    </location>
</feature>
<protein>
    <submittedName>
        <fullName evidence="3">Aste57867_12197 protein</fullName>
    </submittedName>
</protein>
<evidence type="ECO:0000256" key="1">
    <source>
        <dbReference type="SAM" id="MobiDB-lite"/>
    </source>
</evidence>
<proteinExistence type="predicted"/>
<keyword evidence="4" id="KW-1185">Reference proteome</keyword>
<dbReference type="EMBL" id="VJMH01005344">
    <property type="protein sequence ID" value="KAF0697090.1"/>
    <property type="molecule type" value="Genomic_DNA"/>
</dbReference>
<sequence length="656" mass="76215">MPPPRGGGRKRDGIKKKPKASKKAAAASTSVEALVVYKTKLTPAAEAKLFDANKAALEKSSHDRFVRAVYSVILQYHQPYIDWYPNDPKSYERQGYSYYHLHDYVKTIERLSQAVYLGANSGKMWRTLARACWLLYKQNHDWGLLWDAKSCYENGMRFIEVCTSPYAMFEFARVLEGLGEFDHALGVIRTLLFSFPTFAKLDEVVLRAVILMFHSIVFQKQTPATVDAKAKQDMLEQCCDYCKFIIDKDVSKTDLYLTVLYVTARIHEVTAISRTVKYAAKTYEELYRVGLHLGVIEPILGKGWMDWFRTCTTWHVWIAYFEKRDELVLAVDAAQEGIKRVDTREWDRTTFCWEPETSMWYTLGSLFFKCNDMVPAVAAMETSLYFGRYRTDVRGTLLEWYPQQWSAPLASEVAAQVQLSAMLRGVWGRDRAKRQKVLVIESALAEYAASPYTALRARKVLVKYKGEKYPRVVDFRALMLWLAVHCRFAPLFAAQDMASRTLQKLARTFIKHMHAFYTHEANRRHRIQAIEGRLAGAPYDRLLRTELAQLSPHHRTIFLRQSQAALAIQCLYRGHCTRVLYDRLLTQEHARQAENQRVSDAASMIQRRFRYIRSNALLHTRHILRHKKERLAVNLQRLWRRKKSLLVQFLERQAGS</sequence>
<evidence type="ECO:0000313" key="4">
    <source>
        <dbReference type="Proteomes" id="UP000332933"/>
    </source>
</evidence>